<name>A0ACC6N6A6_9HYPH</name>
<dbReference type="Proteomes" id="UP001304050">
    <property type="component" value="Unassembled WGS sequence"/>
</dbReference>
<evidence type="ECO:0000313" key="2">
    <source>
        <dbReference type="Proteomes" id="UP001304050"/>
    </source>
</evidence>
<protein>
    <submittedName>
        <fullName evidence="1">Uncharacterized protein</fullName>
    </submittedName>
</protein>
<reference evidence="1" key="1">
    <citation type="submission" date="2023-12" db="EMBL/GenBank/DDBJ databases">
        <title>Diversity of Rhizobium in root nodule of phaseolus vulgaris.</title>
        <authorList>
            <person name="Wang H."/>
        </authorList>
    </citation>
    <scope>NUCLEOTIDE SEQUENCE</scope>
    <source>
        <strain evidence="1">MJ31</strain>
    </source>
</reference>
<proteinExistence type="predicted"/>
<keyword evidence="2" id="KW-1185">Reference proteome</keyword>
<organism evidence="1 2">
    <name type="scientific">Rhizobium mulingense</name>
    <dbReference type="NCBI Taxonomy" id="3031128"/>
    <lineage>
        <taxon>Bacteria</taxon>
        <taxon>Pseudomonadati</taxon>
        <taxon>Pseudomonadota</taxon>
        <taxon>Alphaproteobacteria</taxon>
        <taxon>Hyphomicrobiales</taxon>
        <taxon>Rhizobiaceae</taxon>
        <taxon>Rhizobium/Agrobacterium group</taxon>
        <taxon>Rhizobium</taxon>
    </lineage>
</organism>
<dbReference type="EMBL" id="JAYESG010000024">
    <property type="protein sequence ID" value="MEA3521073.1"/>
    <property type="molecule type" value="Genomic_DNA"/>
</dbReference>
<comment type="caution">
    <text evidence="1">The sequence shown here is derived from an EMBL/GenBank/DDBJ whole genome shotgun (WGS) entry which is preliminary data.</text>
</comment>
<evidence type="ECO:0000313" key="1">
    <source>
        <dbReference type="EMBL" id="MEA3521073.1"/>
    </source>
</evidence>
<sequence>MPDRILLLEDEPFIALDLEGVLEEHGYDDVVAIVDPHLSDGL</sequence>
<accession>A0ACC6N6A6</accession>
<gene>
    <name evidence="1" type="ORF">U8465_29130</name>
</gene>